<feature type="domain" description="RING-type" evidence="5">
    <location>
        <begin position="16"/>
        <end position="57"/>
    </location>
</feature>
<dbReference type="SMART" id="SM00184">
    <property type="entry name" value="RING"/>
    <property type="match status" value="1"/>
</dbReference>
<dbReference type="EMBL" id="JANPWB010000007">
    <property type="protein sequence ID" value="KAJ1168178.1"/>
    <property type="molecule type" value="Genomic_DNA"/>
</dbReference>
<dbReference type="Pfam" id="PF15227">
    <property type="entry name" value="zf-C3HC4_4"/>
    <property type="match status" value="1"/>
</dbReference>
<evidence type="ECO:0000256" key="3">
    <source>
        <dbReference type="ARBA" id="ARBA00022833"/>
    </source>
</evidence>
<dbReference type="SUPFAM" id="SSF57850">
    <property type="entry name" value="RING/U-box"/>
    <property type="match status" value="1"/>
</dbReference>
<dbReference type="PROSITE" id="PS50119">
    <property type="entry name" value="ZF_BBOX"/>
    <property type="match status" value="1"/>
</dbReference>
<keyword evidence="1" id="KW-0479">Metal-binding</keyword>
<dbReference type="InterPro" id="IPR000315">
    <property type="entry name" value="Znf_B-box"/>
</dbReference>
<dbReference type="InterPro" id="IPR050143">
    <property type="entry name" value="TRIM/RBCC"/>
</dbReference>
<evidence type="ECO:0000313" key="7">
    <source>
        <dbReference type="EMBL" id="KAJ1168178.1"/>
    </source>
</evidence>
<dbReference type="SMART" id="SM00336">
    <property type="entry name" value="BBOX"/>
    <property type="match status" value="1"/>
</dbReference>
<dbReference type="AlphaFoldDB" id="A0AAV7SVK5"/>
<dbReference type="Gene3D" id="3.30.40.10">
    <property type="entry name" value="Zinc/RING finger domain, C3HC4 (zinc finger)"/>
    <property type="match status" value="1"/>
</dbReference>
<dbReference type="PROSITE" id="PS00518">
    <property type="entry name" value="ZF_RING_1"/>
    <property type="match status" value="1"/>
</dbReference>
<dbReference type="InterPro" id="IPR013083">
    <property type="entry name" value="Znf_RING/FYVE/PHD"/>
</dbReference>
<dbReference type="SUPFAM" id="SSF57845">
    <property type="entry name" value="B-box zinc-binding domain"/>
    <property type="match status" value="1"/>
</dbReference>
<dbReference type="Gene3D" id="3.30.160.60">
    <property type="entry name" value="Classic Zinc Finger"/>
    <property type="match status" value="1"/>
</dbReference>
<dbReference type="InterPro" id="IPR001841">
    <property type="entry name" value="Znf_RING"/>
</dbReference>
<keyword evidence="2 4" id="KW-0863">Zinc-finger</keyword>
<evidence type="ECO:0000256" key="4">
    <source>
        <dbReference type="PROSITE-ProRule" id="PRU00024"/>
    </source>
</evidence>
<evidence type="ECO:0000313" key="8">
    <source>
        <dbReference type="Proteomes" id="UP001066276"/>
    </source>
</evidence>
<dbReference type="PROSITE" id="PS50089">
    <property type="entry name" value="ZF_RING_2"/>
    <property type="match status" value="1"/>
</dbReference>
<dbReference type="GO" id="GO:0008270">
    <property type="term" value="F:zinc ion binding"/>
    <property type="evidence" value="ECO:0007669"/>
    <property type="project" value="UniProtKB-KW"/>
</dbReference>
<organism evidence="7 8">
    <name type="scientific">Pleurodeles waltl</name>
    <name type="common">Iberian ribbed newt</name>
    <dbReference type="NCBI Taxonomy" id="8319"/>
    <lineage>
        <taxon>Eukaryota</taxon>
        <taxon>Metazoa</taxon>
        <taxon>Chordata</taxon>
        <taxon>Craniata</taxon>
        <taxon>Vertebrata</taxon>
        <taxon>Euteleostomi</taxon>
        <taxon>Amphibia</taxon>
        <taxon>Batrachia</taxon>
        <taxon>Caudata</taxon>
        <taxon>Salamandroidea</taxon>
        <taxon>Salamandridae</taxon>
        <taxon>Pleurodelinae</taxon>
        <taxon>Pleurodeles</taxon>
    </lineage>
</organism>
<dbReference type="Pfam" id="PF00643">
    <property type="entry name" value="zf-B_box"/>
    <property type="match status" value="1"/>
</dbReference>
<reference evidence="7" key="1">
    <citation type="journal article" date="2022" name="bioRxiv">
        <title>Sequencing and chromosome-scale assembly of the giantPleurodeles waltlgenome.</title>
        <authorList>
            <person name="Brown T."/>
            <person name="Elewa A."/>
            <person name="Iarovenko S."/>
            <person name="Subramanian E."/>
            <person name="Araus A.J."/>
            <person name="Petzold A."/>
            <person name="Susuki M."/>
            <person name="Suzuki K.-i.T."/>
            <person name="Hayashi T."/>
            <person name="Toyoda A."/>
            <person name="Oliveira C."/>
            <person name="Osipova E."/>
            <person name="Leigh N.D."/>
            <person name="Simon A."/>
            <person name="Yun M.H."/>
        </authorList>
    </citation>
    <scope>NUCLEOTIDE SEQUENCE</scope>
    <source>
        <strain evidence="7">20211129_DDA</strain>
        <tissue evidence="7">Liver</tissue>
    </source>
</reference>
<protein>
    <submittedName>
        <fullName evidence="7">Uncharacterized protein</fullName>
    </submittedName>
</protein>
<keyword evidence="3" id="KW-0862">Zinc</keyword>
<proteinExistence type="predicted"/>
<gene>
    <name evidence="7" type="ORF">NDU88_000127</name>
</gene>
<evidence type="ECO:0000256" key="1">
    <source>
        <dbReference type="ARBA" id="ARBA00022723"/>
    </source>
</evidence>
<name>A0AAV7SVK5_PLEWA</name>
<dbReference type="CDD" id="cd16594">
    <property type="entry name" value="RING-HC_TRIM7-like_C-IV"/>
    <property type="match status" value="1"/>
</dbReference>
<feature type="domain" description="B box-type" evidence="6">
    <location>
        <begin position="84"/>
        <end position="125"/>
    </location>
</feature>
<keyword evidence="8" id="KW-1185">Reference proteome</keyword>
<dbReference type="PANTHER" id="PTHR24103">
    <property type="entry name" value="E3 UBIQUITIN-PROTEIN LIGASE TRIM"/>
    <property type="match status" value="1"/>
</dbReference>
<evidence type="ECO:0000256" key="2">
    <source>
        <dbReference type="ARBA" id="ARBA00022771"/>
    </source>
</evidence>
<comment type="caution">
    <text evidence="7">The sequence shown here is derived from an EMBL/GenBank/DDBJ whole genome shotgun (WGS) entry which is preliminary data.</text>
</comment>
<sequence length="327" mass="37824">MATAGQLRALREEATCSICLGFFQDPVALDCGHNFCRPCITLSWRGAQQDRPCPECRAVAPGGLLRPNRQLGNIVEKLRQLQEPDSHLCPRHGERLLMFCTTDRTPICVVCDRCREHRGHAVVILEEAAEAHKNALQPILANLKNALVTLQEWKTEKEETSATLEYMFKSQQIKILCPFEDLKEFLENEKQSLSSRLEREHKETLKKIQGKVTVLEKQQDSFTKLLTEIEEQSLLPDIEFMKVVQKSIDRLKHLTLLKPEDDSAECVHIVKRCRSQHSYLMERVKEIKETFLDELEFYEHIKCFEYPDTAKRNFHSGMELVIFENAT</sequence>
<evidence type="ECO:0000259" key="6">
    <source>
        <dbReference type="PROSITE" id="PS50119"/>
    </source>
</evidence>
<dbReference type="Proteomes" id="UP001066276">
    <property type="component" value="Chromosome 4_1"/>
</dbReference>
<dbReference type="InterPro" id="IPR017907">
    <property type="entry name" value="Znf_RING_CS"/>
</dbReference>
<evidence type="ECO:0000259" key="5">
    <source>
        <dbReference type="PROSITE" id="PS50089"/>
    </source>
</evidence>
<accession>A0AAV7SVK5</accession>